<name>A0A2P2PB77_RHIMU</name>
<dbReference type="AlphaFoldDB" id="A0A2P2PB77"/>
<dbReference type="EMBL" id="GGEC01071536">
    <property type="protein sequence ID" value="MBX52020.1"/>
    <property type="molecule type" value="Transcribed_RNA"/>
</dbReference>
<sequence>MHIYQSEARTLSWFNFHINLADFAALIFMPHSSLYGSE</sequence>
<accession>A0A2P2PB77</accession>
<protein>
    <submittedName>
        <fullName evidence="1">Uncharacterized protein</fullName>
    </submittedName>
</protein>
<organism evidence="1">
    <name type="scientific">Rhizophora mucronata</name>
    <name type="common">Asiatic mangrove</name>
    <dbReference type="NCBI Taxonomy" id="61149"/>
    <lineage>
        <taxon>Eukaryota</taxon>
        <taxon>Viridiplantae</taxon>
        <taxon>Streptophyta</taxon>
        <taxon>Embryophyta</taxon>
        <taxon>Tracheophyta</taxon>
        <taxon>Spermatophyta</taxon>
        <taxon>Magnoliopsida</taxon>
        <taxon>eudicotyledons</taxon>
        <taxon>Gunneridae</taxon>
        <taxon>Pentapetalae</taxon>
        <taxon>rosids</taxon>
        <taxon>fabids</taxon>
        <taxon>Malpighiales</taxon>
        <taxon>Rhizophoraceae</taxon>
        <taxon>Rhizophora</taxon>
    </lineage>
</organism>
<reference evidence="1" key="1">
    <citation type="submission" date="2018-02" db="EMBL/GenBank/DDBJ databases">
        <title>Rhizophora mucronata_Transcriptome.</title>
        <authorList>
            <person name="Meera S.P."/>
            <person name="Sreeshan A."/>
            <person name="Augustine A."/>
        </authorList>
    </citation>
    <scope>NUCLEOTIDE SEQUENCE</scope>
    <source>
        <tissue evidence="1">Leaf</tissue>
    </source>
</reference>
<evidence type="ECO:0000313" key="1">
    <source>
        <dbReference type="EMBL" id="MBX52020.1"/>
    </source>
</evidence>
<proteinExistence type="predicted"/>